<dbReference type="Proteomes" id="UP001148018">
    <property type="component" value="Unassembled WGS sequence"/>
</dbReference>
<reference evidence="2" key="1">
    <citation type="submission" date="2022-07" db="EMBL/GenBank/DDBJ databases">
        <title>Chromosome-level genome of Muraenolepis orangiensis.</title>
        <authorList>
            <person name="Kim J."/>
        </authorList>
    </citation>
    <scope>NUCLEOTIDE SEQUENCE</scope>
    <source>
        <strain evidence="2">KU_S4_2022</strain>
        <tissue evidence="2">Muscle</tissue>
    </source>
</reference>
<accession>A0A9Q0EZ95</accession>
<feature type="chain" id="PRO_5040230563" evidence="1">
    <location>
        <begin position="20"/>
        <end position="173"/>
    </location>
</feature>
<dbReference type="OrthoDB" id="8961033at2759"/>
<evidence type="ECO:0000313" key="3">
    <source>
        <dbReference type="Proteomes" id="UP001148018"/>
    </source>
</evidence>
<gene>
    <name evidence="2" type="ORF">NHX12_018006</name>
</gene>
<feature type="signal peptide" evidence="1">
    <location>
        <begin position="1"/>
        <end position="19"/>
    </location>
</feature>
<keyword evidence="3" id="KW-1185">Reference proteome</keyword>
<protein>
    <submittedName>
        <fullName evidence="2">Uncharacterized protein</fullName>
    </submittedName>
</protein>
<name>A0A9Q0EZ95_9TELE</name>
<proteinExistence type="predicted"/>
<organism evidence="2 3">
    <name type="scientific">Muraenolepis orangiensis</name>
    <name type="common">Patagonian moray cod</name>
    <dbReference type="NCBI Taxonomy" id="630683"/>
    <lineage>
        <taxon>Eukaryota</taxon>
        <taxon>Metazoa</taxon>
        <taxon>Chordata</taxon>
        <taxon>Craniata</taxon>
        <taxon>Vertebrata</taxon>
        <taxon>Euteleostomi</taxon>
        <taxon>Actinopterygii</taxon>
        <taxon>Neopterygii</taxon>
        <taxon>Teleostei</taxon>
        <taxon>Neoteleostei</taxon>
        <taxon>Acanthomorphata</taxon>
        <taxon>Zeiogadaria</taxon>
        <taxon>Gadariae</taxon>
        <taxon>Gadiformes</taxon>
        <taxon>Muraenolepidoidei</taxon>
        <taxon>Muraenolepididae</taxon>
        <taxon>Muraenolepis</taxon>
    </lineage>
</organism>
<dbReference type="PANTHER" id="PTHR38706">
    <property type="entry name" value="SI:CH211-198C19.1-RELATED"/>
    <property type="match status" value="1"/>
</dbReference>
<sequence length="173" mass="19968">MYTTILVYTLLLSLVTASALQTLNSDEDLQESGFGHPPPRHGLRLLKWYAKACLDNNMKALCDPVAGEYGFHPFENEEDLLPELTDKLQFGYFTIGNLNSPHSKDLPYDVKKDYNISDPLSNTDRVLVKYNGNNQRIFDIFISEHYDKEKTYIIGSKLLAFLRQLKPYFYTEM</sequence>
<evidence type="ECO:0000256" key="1">
    <source>
        <dbReference type="SAM" id="SignalP"/>
    </source>
</evidence>
<dbReference type="PANTHER" id="PTHR38706:SF3">
    <property type="entry name" value="SI:CH211-198C19.1"/>
    <property type="match status" value="1"/>
</dbReference>
<dbReference type="EMBL" id="JANIIK010000034">
    <property type="protein sequence ID" value="KAJ3614433.1"/>
    <property type="molecule type" value="Genomic_DNA"/>
</dbReference>
<dbReference type="AlphaFoldDB" id="A0A9Q0EZ95"/>
<comment type="caution">
    <text evidence="2">The sequence shown here is derived from an EMBL/GenBank/DDBJ whole genome shotgun (WGS) entry which is preliminary data.</text>
</comment>
<evidence type="ECO:0000313" key="2">
    <source>
        <dbReference type="EMBL" id="KAJ3614433.1"/>
    </source>
</evidence>
<keyword evidence="1" id="KW-0732">Signal</keyword>